<organism evidence="1 2">
    <name type="scientific">Tritrichomonas musculus</name>
    <dbReference type="NCBI Taxonomy" id="1915356"/>
    <lineage>
        <taxon>Eukaryota</taxon>
        <taxon>Metamonada</taxon>
        <taxon>Parabasalia</taxon>
        <taxon>Tritrichomonadida</taxon>
        <taxon>Tritrichomonadidae</taxon>
        <taxon>Tritrichomonas</taxon>
    </lineage>
</organism>
<reference evidence="1 2" key="1">
    <citation type="submission" date="2024-04" db="EMBL/GenBank/DDBJ databases">
        <title>Tritrichomonas musculus Genome.</title>
        <authorList>
            <person name="Alves-Ferreira E."/>
            <person name="Grigg M."/>
            <person name="Lorenzi H."/>
            <person name="Galac M."/>
        </authorList>
    </citation>
    <scope>NUCLEOTIDE SEQUENCE [LARGE SCALE GENOMIC DNA]</scope>
    <source>
        <strain evidence="1 2">EAF2021</strain>
    </source>
</reference>
<gene>
    <name evidence="1" type="ORF">M9Y10_009453</name>
</gene>
<dbReference type="EMBL" id="JAPFFF010000015">
    <property type="protein sequence ID" value="KAK8866489.1"/>
    <property type="molecule type" value="Genomic_DNA"/>
</dbReference>
<name>A0ABR2IND0_9EUKA</name>
<evidence type="ECO:0000313" key="2">
    <source>
        <dbReference type="Proteomes" id="UP001470230"/>
    </source>
</evidence>
<accession>A0ABR2IND0</accession>
<protein>
    <submittedName>
        <fullName evidence="1">Uncharacterized protein</fullName>
    </submittedName>
</protein>
<evidence type="ECO:0000313" key="1">
    <source>
        <dbReference type="EMBL" id="KAK8866489.1"/>
    </source>
</evidence>
<sequence>MSLKSKHISRWSRIIVTDDNDKPISLYHLKSDGSLSIKFAKQAPRNIASFYNKVMKDKEISSKVQLTSVSSLLNPLSETPATFKNHYFNKIPPISSIFEKMGAVNENCEKFDQENTVQVASLMNVAIDEYDILQFNV</sequence>
<keyword evidence="2" id="KW-1185">Reference proteome</keyword>
<dbReference type="Proteomes" id="UP001470230">
    <property type="component" value="Unassembled WGS sequence"/>
</dbReference>
<comment type="caution">
    <text evidence="1">The sequence shown here is derived from an EMBL/GenBank/DDBJ whole genome shotgun (WGS) entry which is preliminary data.</text>
</comment>
<proteinExistence type="predicted"/>